<sequence length="69" mass="7724">MSAPRISLLTALVAGFALYQWQARRFEQSQWRKLGQSKPKPHEESTWEGEGGALKYTGAHMGPDPKVPN</sequence>
<comment type="caution">
    <text evidence="2">The sequence shown here is derived from an EMBL/GenBank/DDBJ whole genome shotgun (WGS) entry which is preliminary data.</text>
</comment>
<dbReference type="EMBL" id="JAXCLA010000004">
    <property type="protein sequence ID" value="MDY0745368.1"/>
    <property type="molecule type" value="Genomic_DNA"/>
</dbReference>
<dbReference type="Proteomes" id="UP001285263">
    <property type="component" value="Unassembled WGS sequence"/>
</dbReference>
<gene>
    <name evidence="2" type="ORF">SNE35_12675</name>
</gene>
<evidence type="ECO:0000256" key="1">
    <source>
        <dbReference type="SAM" id="MobiDB-lite"/>
    </source>
</evidence>
<dbReference type="RefSeq" id="WP_320423277.1">
    <property type="nucleotide sequence ID" value="NZ_JAXCLA010000004.1"/>
</dbReference>
<name>A0ABU5DHY8_9BURK</name>
<accession>A0ABU5DHY8</accession>
<protein>
    <submittedName>
        <fullName evidence="2">Uncharacterized protein</fullName>
    </submittedName>
</protein>
<keyword evidence="3" id="KW-1185">Reference proteome</keyword>
<reference evidence="2 3" key="1">
    <citation type="submission" date="2023-11" db="EMBL/GenBank/DDBJ databases">
        <title>Paucibacter sp. nov., isolated from fresh soil in Korea.</title>
        <authorList>
            <person name="Le N.T.T."/>
        </authorList>
    </citation>
    <scope>NUCLEOTIDE SEQUENCE [LARGE SCALE GENOMIC DNA]</scope>
    <source>
        <strain evidence="2 3">R3-3</strain>
    </source>
</reference>
<evidence type="ECO:0000313" key="3">
    <source>
        <dbReference type="Proteomes" id="UP001285263"/>
    </source>
</evidence>
<proteinExistence type="predicted"/>
<feature type="region of interest" description="Disordered" evidence="1">
    <location>
        <begin position="32"/>
        <end position="69"/>
    </location>
</feature>
<organism evidence="2 3">
    <name type="scientific">Roseateles agri</name>
    <dbReference type="NCBI Taxonomy" id="3098619"/>
    <lineage>
        <taxon>Bacteria</taxon>
        <taxon>Pseudomonadati</taxon>
        <taxon>Pseudomonadota</taxon>
        <taxon>Betaproteobacteria</taxon>
        <taxon>Burkholderiales</taxon>
        <taxon>Sphaerotilaceae</taxon>
        <taxon>Roseateles</taxon>
    </lineage>
</organism>
<evidence type="ECO:0000313" key="2">
    <source>
        <dbReference type="EMBL" id="MDY0745368.1"/>
    </source>
</evidence>